<evidence type="ECO:0000313" key="2">
    <source>
        <dbReference type="Proteomes" id="UP000254712"/>
    </source>
</evidence>
<protein>
    <submittedName>
        <fullName evidence="1">ATP sulfurylase</fullName>
        <ecNumber evidence="1">2.7.7.4</ecNumber>
    </submittedName>
</protein>
<accession>A0A379WNT1</accession>
<evidence type="ECO:0000313" key="1">
    <source>
        <dbReference type="EMBL" id="SUH35308.1"/>
    </source>
</evidence>
<keyword evidence="1" id="KW-0808">Transferase</keyword>
<dbReference type="Proteomes" id="UP000254712">
    <property type="component" value="Unassembled WGS sequence"/>
</dbReference>
<organism evidence="1 2">
    <name type="scientific">Salmonella enterica I</name>
    <dbReference type="NCBI Taxonomy" id="59201"/>
    <lineage>
        <taxon>Bacteria</taxon>
        <taxon>Pseudomonadati</taxon>
        <taxon>Pseudomonadota</taxon>
        <taxon>Gammaproteobacteria</taxon>
        <taxon>Enterobacterales</taxon>
        <taxon>Enterobacteriaceae</taxon>
        <taxon>Salmonella</taxon>
    </lineage>
</organism>
<keyword evidence="1" id="KW-0548">Nucleotidyltransferase</keyword>
<name>A0A379WNT1_SALET</name>
<reference evidence="1 2" key="1">
    <citation type="submission" date="2018-06" db="EMBL/GenBank/DDBJ databases">
        <authorList>
            <consortium name="Pathogen Informatics"/>
            <person name="Doyle S."/>
        </authorList>
    </citation>
    <scope>NUCLEOTIDE SEQUENCE [LARGE SCALE GENOMIC DNA]</scope>
    <source>
        <strain evidence="1 2">NCTC8261</strain>
    </source>
</reference>
<dbReference type="AlphaFoldDB" id="A0A379WNT1"/>
<proteinExistence type="predicted"/>
<dbReference type="EC" id="2.7.7.4" evidence="1"/>
<gene>
    <name evidence="1" type="primary">cysN_1</name>
    <name evidence="1" type="ORF">NCTC8261_01525</name>
</gene>
<dbReference type="GO" id="GO:0004781">
    <property type="term" value="F:sulfate adenylyltransferase (ATP) activity"/>
    <property type="evidence" value="ECO:0007669"/>
    <property type="project" value="UniProtKB-EC"/>
</dbReference>
<sequence length="30" mass="3324">MNTILAQQIANEGGVEAWMMAQQHKACCVF</sequence>
<dbReference type="EMBL" id="UGXT01000002">
    <property type="protein sequence ID" value="SUH35308.1"/>
    <property type="molecule type" value="Genomic_DNA"/>
</dbReference>